<dbReference type="OrthoDB" id="9776801at2"/>
<evidence type="ECO:0000256" key="1">
    <source>
        <dbReference type="ARBA" id="ARBA00009023"/>
    </source>
</evidence>
<sequence>MRVYITTALCTLVVLIGLIGYQQKFWQDASLPFDDEQEGLNDQIVLNFSHVVAEDTPKGQAASKFAELLEQKSNGRIRVVIYPNGLLYSDDEEFDALQNGDIQMIAPTVSKLTNLFPTFQVLDLPFLFETDEEVERILTGPLGELLLNQLSRLEMKGLAFWNNGFKQLLSEDELILNREDFKGLKVRAMPSKVLQMQFTLLEATPITASFDEIYSELENGLIDTQENTVSNLYSKGFYKLHKNLTISNHGILSYAVILNEDFYNSLPSDLQDAVVEAMNEATEWNFNHSKQMNEANLISLQALEGVHIENLSLEEKEKWKILFEPIYTYYRDEVSSNFLKEIQNELLKE</sequence>
<dbReference type="NCBIfam" id="TIGR00787">
    <property type="entry name" value="dctP"/>
    <property type="match status" value="1"/>
</dbReference>
<dbReference type="EMBL" id="QKZI01000001">
    <property type="protein sequence ID" value="PZX07490.1"/>
    <property type="molecule type" value="Genomic_DNA"/>
</dbReference>
<dbReference type="InterPro" id="IPR004682">
    <property type="entry name" value="TRAP_DctP"/>
</dbReference>
<dbReference type="GO" id="GO:0055085">
    <property type="term" value="P:transmembrane transport"/>
    <property type="evidence" value="ECO:0007669"/>
    <property type="project" value="InterPro"/>
</dbReference>
<gene>
    <name evidence="4" type="ORF">C7437_101607</name>
</gene>
<dbReference type="PANTHER" id="PTHR33376:SF7">
    <property type="entry name" value="C4-DICARBOXYLATE-BINDING PROTEIN DCTB"/>
    <property type="match status" value="1"/>
</dbReference>
<dbReference type="GO" id="GO:0030288">
    <property type="term" value="C:outer membrane-bounded periplasmic space"/>
    <property type="evidence" value="ECO:0007669"/>
    <property type="project" value="InterPro"/>
</dbReference>
<dbReference type="InterPro" id="IPR018389">
    <property type="entry name" value="DctP_fam"/>
</dbReference>
<keyword evidence="3" id="KW-0732">Signal</keyword>
<evidence type="ECO:0000256" key="3">
    <source>
        <dbReference type="ARBA" id="ARBA00022729"/>
    </source>
</evidence>
<comment type="similarity">
    <text evidence="1">Belongs to the bacterial solute-binding protein 7 family.</text>
</comment>
<evidence type="ECO:0000256" key="2">
    <source>
        <dbReference type="ARBA" id="ARBA00022448"/>
    </source>
</evidence>
<dbReference type="Gene3D" id="3.40.190.170">
    <property type="entry name" value="Bacterial extracellular solute-binding protein, family 7"/>
    <property type="match status" value="1"/>
</dbReference>
<accession>A0A2W7ML54</accession>
<dbReference type="AlphaFoldDB" id="A0A2W7ML54"/>
<dbReference type="Proteomes" id="UP000248646">
    <property type="component" value="Unassembled WGS sequence"/>
</dbReference>
<keyword evidence="5" id="KW-1185">Reference proteome</keyword>
<evidence type="ECO:0000313" key="4">
    <source>
        <dbReference type="EMBL" id="PZX07490.1"/>
    </source>
</evidence>
<dbReference type="PANTHER" id="PTHR33376">
    <property type="match status" value="1"/>
</dbReference>
<comment type="caution">
    <text evidence="4">The sequence shown here is derived from an EMBL/GenBank/DDBJ whole genome shotgun (WGS) entry which is preliminary data.</text>
</comment>
<keyword evidence="2" id="KW-0813">Transport</keyword>
<dbReference type="PIRSF" id="PIRSF006470">
    <property type="entry name" value="DctB"/>
    <property type="match status" value="1"/>
</dbReference>
<dbReference type="RefSeq" id="WP_111438134.1">
    <property type="nucleotide sequence ID" value="NZ_QKZI01000001.1"/>
</dbReference>
<evidence type="ECO:0000313" key="5">
    <source>
        <dbReference type="Proteomes" id="UP000248646"/>
    </source>
</evidence>
<proteinExistence type="inferred from homology"/>
<organism evidence="4 5">
    <name type="scientific">Psychrobacillus insolitus</name>
    <dbReference type="NCBI Taxonomy" id="1461"/>
    <lineage>
        <taxon>Bacteria</taxon>
        <taxon>Bacillati</taxon>
        <taxon>Bacillota</taxon>
        <taxon>Bacilli</taxon>
        <taxon>Bacillales</taxon>
        <taxon>Bacillaceae</taxon>
        <taxon>Psychrobacillus</taxon>
    </lineage>
</organism>
<protein>
    <submittedName>
        <fullName evidence="4">C4-dicarboxylate-binding protein DctP</fullName>
    </submittedName>
</protein>
<dbReference type="InterPro" id="IPR038404">
    <property type="entry name" value="TRAP_DctP_sf"/>
</dbReference>
<name>A0A2W7ML54_9BACI</name>
<dbReference type="NCBIfam" id="NF037995">
    <property type="entry name" value="TRAP_S1"/>
    <property type="match status" value="1"/>
</dbReference>
<reference evidence="4 5" key="1">
    <citation type="submission" date="2018-06" db="EMBL/GenBank/DDBJ databases">
        <title>Genomic Encyclopedia of Type Strains, Phase IV (KMG-IV): sequencing the most valuable type-strain genomes for metagenomic binning, comparative biology and taxonomic classification.</title>
        <authorList>
            <person name="Goeker M."/>
        </authorList>
    </citation>
    <scope>NUCLEOTIDE SEQUENCE [LARGE SCALE GENOMIC DNA]</scope>
    <source>
        <strain evidence="4 5">DSM 5</strain>
    </source>
</reference>
<dbReference type="Pfam" id="PF03480">
    <property type="entry name" value="DctP"/>
    <property type="match status" value="1"/>
</dbReference>